<dbReference type="PANTHER" id="PTHR23035:SF1">
    <property type="entry name" value="CILIA- AND FLAGELLA-ASSOCIATED PROTEIN 97"/>
    <property type="match status" value="1"/>
</dbReference>
<gene>
    <name evidence="3" type="ORF">RUM44_007620</name>
</gene>
<evidence type="ECO:0000256" key="1">
    <source>
        <dbReference type="ARBA" id="ARBA00008315"/>
    </source>
</evidence>
<dbReference type="Pfam" id="PF13879">
    <property type="entry name" value="Hmw_CFAP97"/>
    <property type="match status" value="1"/>
</dbReference>
<dbReference type="Proteomes" id="UP001359485">
    <property type="component" value="Unassembled WGS sequence"/>
</dbReference>
<sequence>MMKHIQSNKPMGPFGDVELKKDTDTEKRNKDTLKLDETEKHGLKVKKERQISQDRTRRSENHRKIQEYERKEQERRERYEREAVEAERMERELEFERWEKEQKRRSRSKTSGSVSRYKPRRPPQGYKDPHEVCKQVLPTKVKEKKRQEMKALMNCIAFTPSQTDLVGASEEDQVVSDTRSKGAVEEFDNSSSSDTTSDITDVTPRSSSSGCSSMSKQSMSVDKADTVKMVDGKNAGKEETKSKKSNIRNSEDKRKDNQVEEQEVRNLTEVELEEMKYMQDTFEDLDLDEETSDFASSIISGLSEERRAKCNRRNMTFTNEQLREIERVNLILLKKIMNRRKPRAKPQCQPAAPRRTSAAINRSRMEEKIERENKILLKKLQSAKGTTGTLSRKNNQSKCY</sequence>
<dbReference type="InterPro" id="IPR029488">
    <property type="entry name" value="Hmw/CFAP97"/>
</dbReference>
<evidence type="ECO:0008006" key="5">
    <source>
        <dbReference type="Google" id="ProtNLM"/>
    </source>
</evidence>
<feature type="compositionally biased region" description="Low complexity" evidence="2">
    <location>
        <begin position="189"/>
        <end position="220"/>
    </location>
</feature>
<feature type="compositionally biased region" description="Basic and acidic residues" evidence="2">
    <location>
        <begin position="249"/>
        <end position="263"/>
    </location>
</feature>
<evidence type="ECO:0000313" key="4">
    <source>
        <dbReference type="Proteomes" id="UP001359485"/>
    </source>
</evidence>
<feature type="compositionally biased region" description="Basic and acidic residues" evidence="2">
    <location>
        <begin position="222"/>
        <end position="242"/>
    </location>
</feature>
<comment type="similarity">
    <text evidence="1">Belongs to the CFAP97 family.</text>
</comment>
<reference evidence="3 4" key="1">
    <citation type="submission" date="2023-09" db="EMBL/GenBank/DDBJ databases">
        <title>Genomes of two closely related lineages of the louse Polyplax serrata with different host specificities.</title>
        <authorList>
            <person name="Martinu J."/>
            <person name="Tarabai H."/>
            <person name="Stefka J."/>
            <person name="Hypsa V."/>
        </authorList>
    </citation>
    <scope>NUCLEOTIDE SEQUENCE [LARGE SCALE GENOMIC DNA]</scope>
    <source>
        <strain evidence="3">98ZLc_SE</strain>
    </source>
</reference>
<accession>A0ABR1B6Z5</accession>
<dbReference type="PANTHER" id="PTHR23035">
    <property type="entry name" value="CILIA- AND FLAGELLA-ASSOCIATED PROTEIN 97-RELATED"/>
    <property type="match status" value="1"/>
</dbReference>
<feature type="compositionally biased region" description="Basic and acidic residues" evidence="2">
    <location>
        <begin position="48"/>
        <end position="102"/>
    </location>
</feature>
<protein>
    <recommendedName>
        <fullName evidence="5">Cilia- and flagella-associated protein 97</fullName>
    </recommendedName>
</protein>
<name>A0ABR1B6Z5_POLSC</name>
<dbReference type="EMBL" id="JAWJWF010000002">
    <property type="protein sequence ID" value="KAK6637206.1"/>
    <property type="molecule type" value="Genomic_DNA"/>
</dbReference>
<feature type="region of interest" description="Disordered" evidence="2">
    <location>
        <begin position="159"/>
        <end position="263"/>
    </location>
</feature>
<dbReference type="InterPro" id="IPR038791">
    <property type="entry name" value="Cfap97/Hemingway"/>
</dbReference>
<feature type="region of interest" description="Disordered" evidence="2">
    <location>
        <begin position="1"/>
        <end position="134"/>
    </location>
</feature>
<keyword evidence="4" id="KW-1185">Reference proteome</keyword>
<organism evidence="3 4">
    <name type="scientific">Polyplax serrata</name>
    <name type="common">Common mouse louse</name>
    <dbReference type="NCBI Taxonomy" id="468196"/>
    <lineage>
        <taxon>Eukaryota</taxon>
        <taxon>Metazoa</taxon>
        <taxon>Ecdysozoa</taxon>
        <taxon>Arthropoda</taxon>
        <taxon>Hexapoda</taxon>
        <taxon>Insecta</taxon>
        <taxon>Pterygota</taxon>
        <taxon>Neoptera</taxon>
        <taxon>Paraneoptera</taxon>
        <taxon>Psocodea</taxon>
        <taxon>Troctomorpha</taxon>
        <taxon>Phthiraptera</taxon>
        <taxon>Anoplura</taxon>
        <taxon>Polyplacidae</taxon>
        <taxon>Polyplax</taxon>
    </lineage>
</organism>
<comment type="caution">
    <text evidence="3">The sequence shown here is derived from an EMBL/GenBank/DDBJ whole genome shotgun (WGS) entry which is preliminary data.</text>
</comment>
<feature type="compositionally biased region" description="Basic and acidic residues" evidence="2">
    <location>
        <begin position="17"/>
        <end position="42"/>
    </location>
</feature>
<proteinExistence type="inferred from homology"/>
<evidence type="ECO:0000256" key="2">
    <source>
        <dbReference type="SAM" id="MobiDB-lite"/>
    </source>
</evidence>
<evidence type="ECO:0000313" key="3">
    <source>
        <dbReference type="EMBL" id="KAK6637206.1"/>
    </source>
</evidence>